<dbReference type="KEGG" id="vg:77931695"/>
<evidence type="ECO:0000313" key="1">
    <source>
        <dbReference type="EMBL" id="AYN55784.1"/>
    </source>
</evidence>
<dbReference type="InterPro" id="IPR021145">
    <property type="entry name" value="Portal_protein_SPP1_Gp6-like"/>
</dbReference>
<keyword evidence="2" id="KW-1185">Reference proteome</keyword>
<dbReference type="Proteomes" id="UP000266910">
    <property type="component" value="Genome"/>
</dbReference>
<gene>
    <name evidence="1" type="primary">4</name>
    <name evidence="1" type="ORF">PBI_AUXILIUM_4</name>
</gene>
<sequence>MEGRMAAVTDALVRLDKKLALAIPGLDRLDKYLEGEQPLKYMAKAMEDEIGDRVHQLIINILRYGAEAYENRLDVKGFRYRGESSSDEELWRIWQANDLDEQSQQAHLDSISLERTYAIVGSGDEDDADPIVTVESPFQVFAERDPRTRRVSAAIKRWAEGEGNDQVQRATLYLPDSTESFAFFKNAWWSTGPADVHEMGRVPVVPLVNNPRILRPDGRSEFSDIIEIADALNKMATDMMISGEYHAMPRRWATALTADDFVDKDGNPIGVWSRDAGRLWATESKDTKFGQFNETDLKVFHESMKLLIQIGSQLLALPPHYMSFVGDNPTSADAIRSSETQLVKRVERKQTYLGGAWEEVQRLVLRIKTGQWDPAAMSLETQWRNPATPTVAQEADAIVKKVQAGIVPIEQAREDLGYTQEQRDRMLEMDARAKSNPDIANLTRAVNGG</sequence>
<reference evidence="1 2" key="1">
    <citation type="submission" date="2018-09" db="EMBL/GenBank/DDBJ databases">
        <authorList>
            <person name="Rimple P.A."/>
            <person name="Stoner T.H."/>
            <person name="Garlena R.A."/>
            <person name="Russell D.A."/>
            <person name="Pope W.H."/>
            <person name="Jacobs-Sera D."/>
            <person name="Hatfull G.F."/>
        </authorList>
    </citation>
    <scope>NUCLEOTIDE SEQUENCE [LARGE SCALE GENOMIC DNA]</scope>
</reference>
<proteinExistence type="predicted"/>
<dbReference type="RefSeq" id="YP_010655823.1">
    <property type="nucleotide sequence ID" value="NC_070832.1"/>
</dbReference>
<organism evidence="1 2">
    <name type="scientific">Arthrobacter phage Auxilium</name>
    <dbReference type="NCBI Taxonomy" id="2419948"/>
    <lineage>
        <taxon>Viruses</taxon>
        <taxon>Duplodnaviria</taxon>
        <taxon>Heunggongvirae</taxon>
        <taxon>Uroviricota</taxon>
        <taxon>Caudoviricetes</taxon>
        <taxon>Richievirus</taxon>
        <taxon>Richievirus auxilium</taxon>
    </lineage>
</organism>
<dbReference type="GeneID" id="77931695"/>
<dbReference type="Pfam" id="PF05133">
    <property type="entry name" value="SPP1_portal"/>
    <property type="match status" value="1"/>
</dbReference>
<dbReference type="EMBL" id="MH834598">
    <property type="protein sequence ID" value="AYN55784.1"/>
    <property type="molecule type" value="Genomic_DNA"/>
</dbReference>
<protein>
    <submittedName>
        <fullName evidence="1">Portal protein</fullName>
    </submittedName>
</protein>
<name>A0A3G2K9Y9_9CAUD</name>
<evidence type="ECO:0000313" key="2">
    <source>
        <dbReference type="Proteomes" id="UP000266910"/>
    </source>
</evidence>
<accession>A0A3G2K9Y9</accession>